<keyword evidence="2" id="KW-1185">Reference proteome</keyword>
<evidence type="ECO:0000313" key="2">
    <source>
        <dbReference type="Proteomes" id="UP001165960"/>
    </source>
</evidence>
<proteinExistence type="predicted"/>
<evidence type="ECO:0000313" key="1">
    <source>
        <dbReference type="EMBL" id="KAJ9058871.1"/>
    </source>
</evidence>
<organism evidence="1 2">
    <name type="scientific">Entomophthora muscae</name>
    <dbReference type="NCBI Taxonomy" id="34485"/>
    <lineage>
        <taxon>Eukaryota</taxon>
        <taxon>Fungi</taxon>
        <taxon>Fungi incertae sedis</taxon>
        <taxon>Zoopagomycota</taxon>
        <taxon>Entomophthoromycotina</taxon>
        <taxon>Entomophthoromycetes</taxon>
        <taxon>Entomophthorales</taxon>
        <taxon>Entomophthoraceae</taxon>
        <taxon>Entomophthora</taxon>
    </lineage>
</organism>
<sequence>MALLEILVAFCTVVTVKWLYKVWYSLFFSPLRGIPGPMSFQLIPAYELLLSLRGALPWKEREYHHRYGPVYRKGHTMVQFASEDAMCEIYSTQAYRKSDVFLKIQN</sequence>
<name>A0ACC2S9A2_9FUNG</name>
<reference evidence="1" key="1">
    <citation type="submission" date="2022-04" db="EMBL/GenBank/DDBJ databases">
        <title>Genome of the entomopathogenic fungus Entomophthora muscae.</title>
        <authorList>
            <person name="Elya C."/>
            <person name="Lovett B.R."/>
            <person name="Lee E."/>
            <person name="Macias A.M."/>
            <person name="Hajek A.E."/>
            <person name="De Bivort B.L."/>
            <person name="Kasson M.T."/>
            <person name="De Fine Licht H.H."/>
            <person name="Stajich J.E."/>
        </authorList>
    </citation>
    <scope>NUCLEOTIDE SEQUENCE</scope>
    <source>
        <strain evidence="1">Berkeley</strain>
    </source>
</reference>
<dbReference type="Proteomes" id="UP001165960">
    <property type="component" value="Unassembled WGS sequence"/>
</dbReference>
<protein>
    <submittedName>
        <fullName evidence="1">Uncharacterized protein</fullName>
    </submittedName>
</protein>
<dbReference type="EMBL" id="QTSX02005703">
    <property type="protein sequence ID" value="KAJ9058871.1"/>
    <property type="molecule type" value="Genomic_DNA"/>
</dbReference>
<accession>A0ACC2S9A2</accession>
<comment type="caution">
    <text evidence="1">The sequence shown here is derived from an EMBL/GenBank/DDBJ whole genome shotgun (WGS) entry which is preliminary data.</text>
</comment>
<gene>
    <name evidence="1" type="ORF">DSO57_1007809</name>
</gene>